<reference evidence="2" key="3">
    <citation type="submission" date="2022-06" db="UniProtKB">
        <authorList>
            <consortium name="EnsemblPlants"/>
        </authorList>
    </citation>
    <scope>IDENTIFICATION</scope>
</reference>
<sequence length="177" mass="20038">MEANGTQVTITTHAHFATRRRGRTTARSMPRCRPPFDVAKPAPWRPMPRRPPPLLAPTSSHGAAEHNDTGHATAPPTVNIVKLVPWRLMTRRSTSPLYGARRPLRRAGGTPLKTVIWSSPSGHSFTSSRWCRRSRRRRTRHHTAHLHFITPRTTTWCSPRCLPAFKSPITPFAHLDE</sequence>
<reference evidence="3" key="1">
    <citation type="journal article" date="2013" name="Nature">
        <title>Draft genome of the wheat A-genome progenitor Triticum urartu.</title>
        <authorList>
            <person name="Ling H.Q."/>
            <person name="Zhao S."/>
            <person name="Liu D."/>
            <person name="Wang J."/>
            <person name="Sun H."/>
            <person name="Zhang C."/>
            <person name="Fan H."/>
            <person name="Li D."/>
            <person name="Dong L."/>
            <person name="Tao Y."/>
            <person name="Gao C."/>
            <person name="Wu H."/>
            <person name="Li Y."/>
            <person name="Cui Y."/>
            <person name="Guo X."/>
            <person name="Zheng S."/>
            <person name="Wang B."/>
            <person name="Yu K."/>
            <person name="Liang Q."/>
            <person name="Yang W."/>
            <person name="Lou X."/>
            <person name="Chen J."/>
            <person name="Feng M."/>
            <person name="Jian J."/>
            <person name="Zhang X."/>
            <person name="Luo G."/>
            <person name="Jiang Y."/>
            <person name="Liu J."/>
            <person name="Wang Z."/>
            <person name="Sha Y."/>
            <person name="Zhang B."/>
            <person name="Wu H."/>
            <person name="Tang D."/>
            <person name="Shen Q."/>
            <person name="Xue P."/>
            <person name="Zou S."/>
            <person name="Wang X."/>
            <person name="Liu X."/>
            <person name="Wang F."/>
            <person name="Yang Y."/>
            <person name="An X."/>
            <person name="Dong Z."/>
            <person name="Zhang K."/>
            <person name="Zhang X."/>
            <person name="Luo M.C."/>
            <person name="Dvorak J."/>
            <person name="Tong Y."/>
            <person name="Wang J."/>
            <person name="Yang H."/>
            <person name="Li Z."/>
            <person name="Wang D."/>
            <person name="Zhang A."/>
            <person name="Wang J."/>
        </authorList>
    </citation>
    <scope>NUCLEOTIDE SEQUENCE</scope>
    <source>
        <strain evidence="3">cv. G1812</strain>
    </source>
</reference>
<feature type="compositionally biased region" description="Pro residues" evidence="1">
    <location>
        <begin position="43"/>
        <end position="55"/>
    </location>
</feature>
<dbReference type="Proteomes" id="UP000015106">
    <property type="component" value="Chromosome 3"/>
</dbReference>
<dbReference type="AlphaFoldDB" id="A0A8R7U210"/>
<reference evidence="2" key="2">
    <citation type="submission" date="2018-03" db="EMBL/GenBank/DDBJ databases">
        <title>The Triticum urartu genome reveals the dynamic nature of wheat genome evolution.</title>
        <authorList>
            <person name="Ling H."/>
            <person name="Ma B."/>
            <person name="Shi X."/>
            <person name="Liu H."/>
            <person name="Dong L."/>
            <person name="Sun H."/>
            <person name="Cao Y."/>
            <person name="Gao Q."/>
            <person name="Zheng S."/>
            <person name="Li Y."/>
            <person name="Yu Y."/>
            <person name="Du H."/>
            <person name="Qi M."/>
            <person name="Li Y."/>
            <person name="Yu H."/>
            <person name="Cui Y."/>
            <person name="Wang N."/>
            <person name="Chen C."/>
            <person name="Wu H."/>
            <person name="Zhao Y."/>
            <person name="Zhang J."/>
            <person name="Li Y."/>
            <person name="Zhou W."/>
            <person name="Zhang B."/>
            <person name="Hu W."/>
            <person name="Eijk M."/>
            <person name="Tang J."/>
            <person name="Witsenboer H."/>
            <person name="Zhao S."/>
            <person name="Li Z."/>
            <person name="Zhang A."/>
            <person name="Wang D."/>
            <person name="Liang C."/>
        </authorList>
    </citation>
    <scope>NUCLEOTIDE SEQUENCE [LARGE SCALE GENOMIC DNA]</scope>
    <source>
        <strain evidence="2">cv. G1812</strain>
    </source>
</reference>
<evidence type="ECO:0000313" key="3">
    <source>
        <dbReference type="Proteomes" id="UP000015106"/>
    </source>
</evidence>
<dbReference type="EnsemblPlants" id="TuG1812G0300005192.01.T01">
    <property type="protein sequence ID" value="TuG1812G0300005192.01.T01.cds263643"/>
    <property type="gene ID" value="TuG1812G0300005192.01"/>
</dbReference>
<name>A0A8R7U210_TRIUA</name>
<proteinExistence type="predicted"/>
<dbReference type="Gramene" id="TuG1812G0300005192.01.T01">
    <property type="protein sequence ID" value="TuG1812G0300005192.01.T01.cds263643"/>
    <property type="gene ID" value="TuG1812G0300005192.01"/>
</dbReference>
<keyword evidence="3" id="KW-1185">Reference proteome</keyword>
<feature type="region of interest" description="Disordered" evidence="1">
    <location>
        <begin position="16"/>
        <end position="75"/>
    </location>
</feature>
<protein>
    <submittedName>
        <fullName evidence="2">Uncharacterized protein</fullName>
    </submittedName>
</protein>
<evidence type="ECO:0000313" key="2">
    <source>
        <dbReference type="EnsemblPlants" id="TuG1812G0300005192.01.T01.cds263643"/>
    </source>
</evidence>
<evidence type="ECO:0000256" key="1">
    <source>
        <dbReference type="SAM" id="MobiDB-lite"/>
    </source>
</evidence>
<accession>A0A8R7U210</accession>
<organism evidence="2 3">
    <name type="scientific">Triticum urartu</name>
    <name type="common">Red wild einkorn</name>
    <name type="synonym">Crithodium urartu</name>
    <dbReference type="NCBI Taxonomy" id="4572"/>
    <lineage>
        <taxon>Eukaryota</taxon>
        <taxon>Viridiplantae</taxon>
        <taxon>Streptophyta</taxon>
        <taxon>Embryophyta</taxon>
        <taxon>Tracheophyta</taxon>
        <taxon>Spermatophyta</taxon>
        <taxon>Magnoliopsida</taxon>
        <taxon>Liliopsida</taxon>
        <taxon>Poales</taxon>
        <taxon>Poaceae</taxon>
        <taxon>BOP clade</taxon>
        <taxon>Pooideae</taxon>
        <taxon>Triticodae</taxon>
        <taxon>Triticeae</taxon>
        <taxon>Triticinae</taxon>
        <taxon>Triticum</taxon>
    </lineage>
</organism>